<proteinExistence type="predicted"/>
<dbReference type="Proteomes" id="UP000298663">
    <property type="component" value="Unassembled WGS sequence"/>
</dbReference>
<dbReference type="AlphaFoldDB" id="A0A4U5MBW2"/>
<feature type="compositionally biased region" description="Basic residues" evidence="1">
    <location>
        <begin position="24"/>
        <end position="38"/>
    </location>
</feature>
<name>A0A4U5MBW2_STECR</name>
<keyword evidence="3" id="KW-1185">Reference proteome</keyword>
<dbReference type="EMBL" id="AZBU02000008">
    <property type="protein sequence ID" value="TKR66626.1"/>
    <property type="molecule type" value="Genomic_DNA"/>
</dbReference>
<reference evidence="2 3" key="1">
    <citation type="journal article" date="2015" name="Genome Biol.">
        <title>Comparative genomics of Steinernema reveals deeply conserved gene regulatory networks.</title>
        <authorList>
            <person name="Dillman A.R."/>
            <person name="Macchietto M."/>
            <person name="Porter C.F."/>
            <person name="Rogers A."/>
            <person name="Williams B."/>
            <person name="Antoshechkin I."/>
            <person name="Lee M.M."/>
            <person name="Goodwin Z."/>
            <person name="Lu X."/>
            <person name="Lewis E.E."/>
            <person name="Goodrich-Blair H."/>
            <person name="Stock S.P."/>
            <person name="Adams B.J."/>
            <person name="Sternberg P.W."/>
            <person name="Mortazavi A."/>
        </authorList>
    </citation>
    <scope>NUCLEOTIDE SEQUENCE [LARGE SCALE GENOMIC DNA]</scope>
    <source>
        <strain evidence="2 3">ALL</strain>
    </source>
</reference>
<comment type="caution">
    <text evidence="2">The sequence shown here is derived from an EMBL/GenBank/DDBJ whole genome shotgun (WGS) entry which is preliminary data.</text>
</comment>
<organism evidence="2 3">
    <name type="scientific">Steinernema carpocapsae</name>
    <name type="common">Entomopathogenic nematode</name>
    <dbReference type="NCBI Taxonomy" id="34508"/>
    <lineage>
        <taxon>Eukaryota</taxon>
        <taxon>Metazoa</taxon>
        <taxon>Ecdysozoa</taxon>
        <taxon>Nematoda</taxon>
        <taxon>Chromadorea</taxon>
        <taxon>Rhabditida</taxon>
        <taxon>Tylenchina</taxon>
        <taxon>Panagrolaimomorpha</taxon>
        <taxon>Strongyloidoidea</taxon>
        <taxon>Steinernematidae</taxon>
        <taxon>Steinernema</taxon>
    </lineage>
</organism>
<evidence type="ECO:0000313" key="2">
    <source>
        <dbReference type="EMBL" id="TKR66626.1"/>
    </source>
</evidence>
<gene>
    <name evidence="2" type="ORF">L596_022893</name>
</gene>
<evidence type="ECO:0000256" key="1">
    <source>
        <dbReference type="SAM" id="MobiDB-lite"/>
    </source>
</evidence>
<feature type="region of interest" description="Disordered" evidence="1">
    <location>
        <begin position="24"/>
        <end position="55"/>
    </location>
</feature>
<sequence>MTHLINDYALSHRRRCSAISKCKQRTKNRRWNQKRSTRREKVTKSSTNSNKTEHKMAFLRQRMESKSCYKCTSTDRKQQFEKWNMWSSVFRFIATLYLRL</sequence>
<accession>A0A4U5MBW2</accession>
<evidence type="ECO:0000313" key="3">
    <source>
        <dbReference type="Proteomes" id="UP000298663"/>
    </source>
</evidence>
<protein>
    <submittedName>
        <fullName evidence="2">Uncharacterized protein</fullName>
    </submittedName>
</protein>
<reference evidence="2 3" key="2">
    <citation type="journal article" date="2019" name="G3 (Bethesda)">
        <title>Hybrid Assembly of the Genome of the Entomopathogenic Nematode Steinernema carpocapsae Identifies the X-Chromosome.</title>
        <authorList>
            <person name="Serra L."/>
            <person name="Macchietto M."/>
            <person name="Macias-Munoz A."/>
            <person name="McGill C.J."/>
            <person name="Rodriguez I.M."/>
            <person name="Rodriguez B."/>
            <person name="Murad R."/>
            <person name="Mortazavi A."/>
        </authorList>
    </citation>
    <scope>NUCLEOTIDE SEQUENCE [LARGE SCALE GENOMIC DNA]</scope>
    <source>
        <strain evidence="2 3">ALL</strain>
    </source>
</reference>